<evidence type="ECO:0000313" key="5">
    <source>
        <dbReference type="Proteomes" id="UP000653305"/>
    </source>
</evidence>
<evidence type="ECO:0000256" key="2">
    <source>
        <dbReference type="SAM" id="Phobius"/>
    </source>
</evidence>
<keyword evidence="2" id="KW-0812">Transmembrane</keyword>
<evidence type="ECO:0000313" key="4">
    <source>
        <dbReference type="EMBL" id="GFP95746.1"/>
    </source>
</evidence>
<organism evidence="4 5">
    <name type="scientific">Phtheirospermum japonicum</name>
    <dbReference type="NCBI Taxonomy" id="374723"/>
    <lineage>
        <taxon>Eukaryota</taxon>
        <taxon>Viridiplantae</taxon>
        <taxon>Streptophyta</taxon>
        <taxon>Embryophyta</taxon>
        <taxon>Tracheophyta</taxon>
        <taxon>Spermatophyta</taxon>
        <taxon>Magnoliopsida</taxon>
        <taxon>eudicotyledons</taxon>
        <taxon>Gunneridae</taxon>
        <taxon>Pentapetalae</taxon>
        <taxon>asterids</taxon>
        <taxon>lamiids</taxon>
        <taxon>Lamiales</taxon>
        <taxon>Orobanchaceae</taxon>
        <taxon>Orobanchaceae incertae sedis</taxon>
        <taxon>Phtheirospermum</taxon>
    </lineage>
</organism>
<keyword evidence="3" id="KW-0732">Signal</keyword>
<keyword evidence="2" id="KW-0472">Membrane</keyword>
<dbReference type="Gene3D" id="3.40.50.1110">
    <property type="entry name" value="SGNH hydrolase"/>
    <property type="match status" value="1"/>
</dbReference>
<proteinExistence type="predicted"/>
<dbReference type="PANTHER" id="PTHR45648:SF166">
    <property type="entry name" value="OS02G0617400 PROTEIN"/>
    <property type="match status" value="1"/>
</dbReference>
<dbReference type="InterPro" id="IPR036514">
    <property type="entry name" value="SGNH_hydro_sf"/>
</dbReference>
<dbReference type="PANTHER" id="PTHR45648">
    <property type="entry name" value="GDSL LIPASE/ACYLHYDROLASE FAMILY PROTEIN (AFU_ORTHOLOGUE AFUA_4G14700)"/>
    <property type="match status" value="1"/>
</dbReference>
<dbReference type="GO" id="GO:0016787">
    <property type="term" value="F:hydrolase activity"/>
    <property type="evidence" value="ECO:0007669"/>
    <property type="project" value="UniProtKB-KW"/>
</dbReference>
<feature type="signal peptide" evidence="3">
    <location>
        <begin position="1"/>
        <end position="30"/>
    </location>
</feature>
<feature type="transmembrane region" description="Helical" evidence="2">
    <location>
        <begin position="82"/>
        <end position="99"/>
    </location>
</feature>
<dbReference type="Proteomes" id="UP000653305">
    <property type="component" value="Unassembled WGS sequence"/>
</dbReference>
<evidence type="ECO:0000256" key="1">
    <source>
        <dbReference type="ARBA" id="ARBA00022801"/>
    </source>
</evidence>
<protein>
    <submittedName>
        <fullName evidence="4">GDSL esterase/lipase at5g18430</fullName>
    </submittedName>
</protein>
<sequence>MAKLVENSSFINVIVLFLALLGNLGTHVEAKAFFVFGDSLVDNGNNNYLATTARADAPPYGIDYPSHRPTGRFSNGLNIPDILSKVFLCYLLIHLNLFIRKRDSFLTNCWCCIFMTHAMHGSETFSMQITVLSSCF</sequence>
<dbReference type="OrthoDB" id="900472at2759"/>
<feature type="chain" id="PRO_5032920125" evidence="3">
    <location>
        <begin position="31"/>
        <end position="136"/>
    </location>
</feature>
<dbReference type="EMBL" id="BMAC01000405">
    <property type="protein sequence ID" value="GFP95746.1"/>
    <property type="molecule type" value="Genomic_DNA"/>
</dbReference>
<dbReference type="AlphaFoldDB" id="A0A830C9B6"/>
<comment type="caution">
    <text evidence="4">The sequence shown here is derived from an EMBL/GenBank/DDBJ whole genome shotgun (WGS) entry which is preliminary data.</text>
</comment>
<evidence type="ECO:0000256" key="3">
    <source>
        <dbReference type="SAM" id="SignalP"/>
    </source>
</evidence>
<accession>A0A830C9B6</accession>
<name>A0A830C9B6_9LAMI</name>
<dbReference type="InterPro" id="IPR051058">
    <property type="entry name" value="GDSL_Est/Lipase"/>
</dbReference>
<keyword evidence="5" id="KW-1185">Reference proteome</keyword>
<gene>
    <name evidence="4" type="ORF">PHJA_001718800</name>
</gene>
<reference evidence="4" key="1">
    <citation type="submission" date="2020-07" db="EMBL/GenBank/DDBJ databases">
        <title>Ethylene signaling mediates host invasion by parasitic plants.</title>
        <authorList>
            <person name="Yoshida S."/>
        </authorList>
    </citation>
    <scope>NUCLEOTIDE SEQUENCE</scope>
    <source>
        <strain evidence="4">Okayama</strain>
    </source>
</reference>
<keyword evidence="1" id="KW-0378">Hydrolase</keyword>
<keyword evidence="2" id="KW-1133">Transmembrane helix</keyword>